<feature type="transmembrane region" description="Helical" evidence="2">
    <location>
        <begin position="12"/>
        <end position="33"/>
    </location>
</feature>
<evidence type="ECO:0000313" key="3">
    <source>
        <dbReference type="EMBL" id="NER15609.1"/>
    </source>
</evidence>
<protein>
    <submittedName>
        <fullName evidence="3">Uncharacterized protein</fullName>
    </submittedName>
</protein>
<organism evidence="3 4">
    <name type="scientific">Spongiivirga citrea</name>
    <dbReference type="NCBI Taxonomy" id="1481457"/>
    <lineage>
        <taxon>Bacteria</taxon>
        <taxon>Pseudomonadati</taxon>
        <taxon>Bacteroidota</taxon>
        <taxon>Flavobacteriia</taxon>
        <taxon>Flavobacteriales</taxon>
        <taxon>Flavobacteriaceae</taxon>
        <taxon>Spongiivirga</taxon>
    </lineage>
</organism>
<evidence type="ECO:0000256" key="2">
    <source>
        <dbReference type="SAM" id="Phobius"/>
    </source>
</evidence>
<feature type="transmembrane region" description="Helical" evidence="2">
    <location>
        <begin position="256"/>
        <end position="278"/>
    </location>
</feature>
<evidence type="ECO:0000256" key="1">
    <source>
        <dbReference type="SAM" id="Coils"/>
    </source>
</evidence>
<dbReference type="EMBL" id="JAABOQ010000001">
    <property type="protein sequence ID" value="NER15609.1"/>
    <property type="molecule type" value="Genomic_DNA"/>
</dbReference>
<feature type="transmembrane region" description="Helical" evidence="2">
    <location>
        <begin position="217"/>
        <end position="236"/>
    </location>
</feature>
<keyword evidence="2" id="KW-0472">Membrane</keyword>
<proteinExistence type="predicted"/>
<gene>
    <name evidence="3" type="ORF">GWK10_00205</name>
</gene>
<reference evidence="3 4" key="1">
    <citation type="submission" date="2020-01" db="EMBL/GenBank/DDBJ databases">
        <title>Spongiivirga citrea KCTC 32990T.</title>
        <authorList>
            <person name="Wang G."/>
        </authorList>
    </citation>
    <scope>NUCLEOTIDE SEQUENCE [LARGE SCALE GENOMIC DNA]</scope>
    <source>
        <strain evidence="3 4">KCTC 32990</strain>
    </source>
</reference>
<feature type="transmembrane region" description="Helical" evidence="2">
    <location>
        <begin position="316"/>
        <end position="334"/>
    </location>
</feature>
<name>A0A6M0CI53_9FLAO</name>
<feature type="transmembrane region" description="Helical" evidence="2">
    <location>
        <begin position="61"/>
        <end position="81"/>
    </location>
</feature>
<feature type="transmembrane region" description="Helical" evidence="2">
    <location>
        <begin position="88"/>
        <end position="108"/>
    </location>
</feature>
<accession>A0A6M0CI53</accession>
<feature type="coiled-coil region" evidence="1">
    <location>
        <begin position="347"/>
        <end position="383"/>
    </location>
</feature>
<comment type="caution">
    <text evidence="3">The sequence shown here is derived from an EMBL/GenBank/DDBJ whole genome shotgun (WGS) entry which is preliminary data.</text>
</comment>
<sequence length="404" mass="48265">MVLRKLSKQRKKFWIEVLMLLVLATSPFLFYLYTLAPEDKKIISLFGYDFEAKNFSDFNLFLFYVGNKVLPIILLSIWFIFNRNRWYILILIPLLMYHYQLALVLNTAEFGYFVSQWHLFYFVGSISIVVLLLLRILLINYFSLDDLRREMSFLIDKIGKNFYKKTANVYQKLVNNKSILSYKNQLYELLRLRHAVDNSGHVHLNLKEKKSNKWQDYFFSIMLISSPLITYSYLLIPEGTSQIDLFFFNLHSGSFLSVDVLIWYVLSKLIPFLLLSIWFISSNDWWKYAVLIPSTIYLFQFRSGMLSRSRVDEYEFIQSLPITIPIILLLIWLSRKMNYVSLTKDLILEIEKEINRTLDQLANQEREKEKRSFTEKLAHLKATKSQYTKDEYLLQMVKLRNEIE</sequence>
<keyword evidence="2" id="KW-1133">Transmembrane helix</keyword>
<feature type="transmembrane region" description="Helical" evidence="2">
    <location>
        <begin position="120"/>
        <end position="142"/>
    </location>
</feature>
<keyword evidence="1" id="KW-0175">Coiled coil</keyword>
<keyword evidence="4" id="KW-1185">Reference proteome</keyword>
<feature type="transmembrane region" description="Helical" evidence="2">
    <location>
        <begin position="285"/>
        <end position="304"/>
    </location>
</feature>
<keyword evidence="2" id="KW-0812">Transmembrane</keyword>
<dbReference type="AlphaFoldDB" id="A0A6M0CI53"/>
<evidence type="ECO:0000313" key="4">
    <source>
        <dbReference type="Proteomes" id="UP000474296"/>
    </source>
</evidence>
<dbReference type="Proteomes" id="UP000474296">
    <property type="component" value="Unassembled WGS sequence"/>
</dbReference>
<dbReference type="RefSeq" id="WP_164028887.1">
    <property type="nucleotide sequence ID" value="NZ_JAABOQ010000001.1"/>
</dbReference>